<keyword evidence="3" id="KW-1185">Reference proteome</keyword>
<dbReference type="RefSeq" id="XP_007396227.1">
    <property type="nucleotide sequence ID" value="XM_007396165.1"/>
</dbReference>
<feature type="region of interest" description="Disordered" evidence="1">
    <location>
        <begin position="1"/>
        <end position="23"/>
    </location>
</feature>
<protein>
    <submittedName>
        <fullName evidence="2">Uncharacterized protein</fullName>
    </submittedName>
</protein>
<organism evidence="2 3">
    <name type="scientific">Phanerochaete carnosa (strain HHB-10118-sp)</name>
    <name type="common">White-rot fungus</name>
    <name type="synonym">Peniophora carnosa</name>
    <dbReference type="NCBI Taxonomy" id="650164"/>
    <lineage>
        <taxon>Eukaryota</taxon>
        <taxon>Fungi</taxon>
        <taxon>Dikarya</taxon>
        <taxon>Basidiomycota</taxon>
        <taxon>Agaricomycotina</taxon>
        <taxon>Agaricomycetes</taxon>
        <taxon>Polyporales</taxon>
        <taxon>Phanerochaetaceae</taxon>
        <taxon>Phanerochaete</taxon>
    </lineage>
</organism>
<reference evidence="2 3" key="1">
    <citation type="journal article" date="2012" name="BMC Genomics">
        <title>Comparative genomics of the white-rot fungi, Phanerochaete carnosa and P. chrysosporium, to elucidate the genetic basis of the distinct wood types they colonize.</title>
        <authorList>
            <person name="Suzuki H."/>
            <person name="MacDonald J."/>
            <person name="Syed K."/>
            <person name="Salamov A."/>
            <person name="Hori C."/>
            <person name="Aerts A."/>
            <person name="Henrissat B."/>
            <person name="Wiebenga A."/>
            <person name="vanKuyk P.A."/>
            <person name="Barry K."/>
            <person name="Lindquist E."/>
            <person name="LaButti K."/>
            <person name="Lapidus A."/>
            <person name="Lucas S."/>
            <person name="Coutinho P."/>
            <person name="Gong Y."/>
            <person name="Samejima M."/>
            <person name="Mahadevan R."/>
            <person name="Abou-Zaid M."/>
            <person name="de Vries R.P."/>
            <person name="Igarashi K."/>
            <person name="Yadav J.S."/>
            <person name="Grigoriev I.V."/>
            <person name="Master E.R."/>
        </authorList>
    </citation>
    <scope>NUCLEOTIDE SEQUENCE [LARGE SCALE GENOMIC DNA]</scope>
    <source>
        <strain evidence="2 3">HHB-10118-sp</strain>
    </source>
</reference>
<gene>
    <name evidence="2" type="ORF">PHACADRAFT_256856</name>
</gene>
<dbReference type="InParanoid" id="K5W9P6"/>
<evidence type="ECO:0000313" key="2">
    <source>
        <dbReference type="EMBL" id="EKM55920.1"/>
    </source>
</evidence>
<dbReference type="GeneID" id="18916681"/>
<sequence length="55" mass="5880">MPKASPGSDQNQSHAHGSGKQTAPSLKRYQVCCYRPRDVSRVAAADFGFVGMPSV</sequence>
<dbReference type="Proteomes" id="UP000008370">
    <property type="component" value="Unassembled WGS sequence"/>
</dbReference>
<dbReference type="HOGENOM" id="CLU_3033122_0_0_1"/>
<proteinExistence type="predicted"/>
<accession>K5W9P6</accession>
<evidence type="ECO:0000256" key="1">
    <source>
        <dbReference type="SAM" id="MobiDB-lite"/>
    </source>
</evidence>
<dbReference type="KEGG" id="pco:PHACADRAFT_256856"/>
<evidence type="ECO:0000313" key="3">
    <source>
        <dbReference type="Proteomes" id="UP000008370"/>
    </source>
</evidence>
<name>K5W9P6_PHACS</name>
<dbReference type="EMBL" id="JH930472">
    <property type="protein sequence ID" value="EKM55920.1"/>
    <property type="molecule type" value="Genomic_DNA"/>
</dbReference>
<feature type="compositionally biased region" description="Polar residues" evidence="1">
    <location>
        <begin position="7"/>
        <end position="23"/>
    </location>
</feature>
<dbReference type="AlphaFoldDB" id="K5W9P6"/>